<feature type="compositionally biased region" description="Gly residues" evidence="6">
    <location>
        <begin position="21"/>
        <end position="35"/>
    </location>
</feature>
<sequence length="161" mass="16941">MKLNELADNPGSTKKLMRVGRGVGSGKGKTGGRGVKGQKSRRGVSINGFEGGQMPLHMRMPKRGFNALNSKKTQWINLATLQNAIDNKKIDAKNEITEDTLVEAGVLRRKKDGVRLLARGELKAKVNITVSGASAAAIAAVEKAGGKVTLLNPPAAEEAAA</sequence>
<dbReference type="KEGG" id="cbot:ATE48_18945"/>
<dbReference type="InterPro" id="IPR005749">
    <property type="entry name" value="Ribosomal_uL15_bac-type"/>
</dbReference>
<evidence type="ECO:0000256" key="5">
    <source>
        <dbReference type="RuleBase" id="RU003888"/>
    </source>
</evidence>
<comment type="similarity">
    <text evidence="1 4 5">Belongs to the universal ribosomal protein uL15 family.</text>
</comment>
<keyword evidence="2 4" id="KW-0689">Ribosomal protein</keyword>
<dbReference type="Gene3D" id="3.100.10.10">
    <property type="match status" value="1"/>
</dbReference>
<evidence type="ECO:0000256" key="1">
    <source>
        <dbReference type="ARBA" id="ARBA00007320"/>
    </source>
</evidence>
<dbReference type="Proteomes" id="UP000092498">
    <property type="component" value="Chromosome"/>
</dbReference>
<feature type="domain" description="Large ribosomal subunit protein uL15/eL18" evidence="7">
    <location>
        <begin position="76"/>
        <end position="149"/>
    </location>
</feature>
<dbReference type="STRING" id="1759059.ATE48_18945"/>
<comment type="subunit">
    <text evidence="4">Part of the 50S ribosomal subunit.</text>
</comment>
<evidence type="ECO:0000256" key="4">
    <source>
        <dbReference type="HAMAP-Rule" id="MF_01341"/>
    </source>
</evidence>
<dbReference type="PANTHER" id="PTHR12934:SF11">
    <property type="entry name" value="LARGE RIBOSOMAL SUBUNIT PROTEIN UL15M"/>
    <property type="match status" value="1"/>
</dbReference>
<dbReference type="InterPro" id="IPR001196">
    <property type="entry name" value="Ribosomal_uL15_CS"/>
</dbReference>
<accession>A0A1B1AMS2</accession>
<dbReference type="InterPro" id="IPR030878">
    <property type="entry name" value="Ribosomal_uL15"/>
</dbReference>
<dbReference type="EMBL" id="CP013244">
    <property type="protein sequence ID" value="ANP47825.1"/>
    <property type="molecule type" value="Genomic_DNA"/>
</dbReference>
<dbReference type="RefSeq" id="WP_066774312.1">
    <property type="nucleotide sequence ID" value="NZ_CP013244.1"/>
</dbReference>
<dbReference type="InParanoid" id="A0A1B1AMS2"/>
<dbReference type="InterPro" id="IPR036227">
    <property type="entry name" value="Ribosomal_uL15/eL18_sf"/>
</dbReference>
<dbReference type="HAMAP" id="MF_01341">
    <property type="entry name" value="Ribosomal_uL15"/>
    <property type="match status" value="1"/>
</dbReference>
<evidence type="ECO:0000259" key="7">
    <source>
        <dbReference type="Pfam" id="PF00828"/>
    </source>
</evidence>
<evidence type="ECO:0000313" key="8">
    <source>
        <dbReference type="EMBL" id="ANP47825.1"/>
    </source>
</evidence>
<dbReference type="SUPFAM" id="SSF52080">
    <property type="entry name" value="Ribosomal proteins L15p and L18e"/>
    <property type="match status" value="1"/>
</dbReference>
<dbReference type="GO" id="GO:0019843">
    <property type="term" value="F:rRNA binding"/>
    <property type="evidence" value="ECO:0007669"/>
    <property type="project" value="UniProtKB-UniRule"/>
</dbReference>
<dbReference type="GO" id="GO:0006412">
    <property type="term" value="P:translation"/>
    <property type="evidence" value="ECO:0007669"/>
    <property type="project" value="UniProtKB-UniRule"/>
</dbReference>
<proteinExistence type="inferred from homology"/>
<evidence type="ECO:0000313" key="9">
    <source>
        <dbReference type="Proteomes" id="UP000092498"/>
    </source>
</evidence>
<dbReference type="OrthoDB" id="9810293at2"/>
<evidence type="ECO:0000256" key="6">
    <source>
        <dbReference type="SAM" id="MobiDB-lite"/>
    </source>
</evidence>
<reference evidence="8 9" key="1">
    <citation type="submission" date="2015-11" db="EMBL/GenBank/DDBJ databases">
        <title>Whole-Genome Sequence of Candidatus Oderbacter manganicum from the National Park Lower Oder Valley, Germany.</title>
        <authorList>
            <person name="Braun B."/>
            <person name="Liere K."/>
            <person name="Szewzyk U."/>
        </authorList>
    </citation>
    <scope>NUCLEOTIDE SEQUENCE [LARGE SCALE GENOMIC DNA]</scope>
    <source>
        <strain evidence="8 9">OTSz_A_272</strain>
    </source>
</reference>
<comment type="function">
    <text evidence="4">Binds to the 23S rRNA.</text>
</comment>
<dbReference type="NCBIfam" id="TIGR01071">
    <property type="entry name" value="rplO_bact"/>
    <property type="match status" value="1"/>
</dbReference>
<name>A0A1B1AMS2_9PROT</name>
<keyword evidence="4" id="KW-0694">RNA-binding</keyword>
<organism evidence="8 9">
    <name type="scientific">Candidatus Viadribacter manganicus</name>
    <dbReference type="NCBI Taxonomy" id="1759059"/>
    <lineage>
        <taxon>Bacteria</taxon>
        <taxon>Pseudomonadati</taxon>
        <taxon>Pseudomonadota</taxon>
        <taxon>Alphaproteobacteria</taxon>
        <taxon>Hyphomonadales</taxon>
        <taxon>Hyphomonadaceae</taxon>
        <taxon>Candidatus Viadribacter</taxon>
    </lineage>
</organism>
<keyword evidence="3 4" id="KW-0687">Ribonucleoprotein</keyword>
<keyword evidence="4" id="KW-0699">rRNA-binding</keyword>
<feature type="region of interest" description="Disordered" evidence="6">
    <location>
        <begin position="1"/>
        <end position="57"/>
    </location>
</feature>
<dbReference type="PANTHER" id="PTHR12934">
    <property type="entry name" value="50S RIBOSOMAL PROTEIN L15"/>
    <property type="match status" value="1"/>
</dbReference>
<dbReference type="Pfam" id="PF00828">
    <property type="entry name" value="Ribosomal_L27A"/>
    <property type="match status" value="1"/>
</dbReference>
<gene>
    <name evidence="4" type="primary">rplO</name>
    <name evidence="8" type="ORF">ATE48_18945</name>
</gene>
<protein>
    <recommendedName>
        <fullName evidence="4">Large ribosomal subunit protein uL15</fullName>
    </recommendedName>
</protein>
<evidence type="ECO:0000256" key="2">
    <source>
        <dbReference type="ARBA" id="ARBA00022980"/>
    </source>
</evidence>
<evidence type="ECO:0000256" key="3">
    <source>
        <dbReference type="ARBA" id="ARBA00023274"/>
    </source>
</evidence>
<dbReference type="GO" id="GO:0003735">
    <property type="term" value="F:structural constituent of ribosome"/>
    <property type="evidence" value="ECO:0007669"/>
    <property type="project" value="InterPro"/>
</dbReference>
<keyword evidence="9" id="KW-1185">Reference proteome</keyword>
<dbReference type="InterPro" id="IPR021131">
    <property type="entry name" value="Ribosomal_uL15/eL18"/>
</dbReference>
<dbReference type="FunCoup" id="A0A1B1AMS2">
    <property type="interactions" value="629"/>
</dbReference>
<dbReference type="PROSITE" id="PS00475">
    <property type="entry name" value="RIBOSOMAL_L15"/>
    <property type="match status" value="1"/>
</dbReference>
<dbReference type="AlphaFoldDB" id="A0A1B1AMS2"/>
<dbReference type="GO" id="GO:0022625">
    <property type="term" value="C:cytosolic large ribosomal subunit"/>
    <property type="evidence" value="ECO:0007669"/>
    <property type="project" value="TreeGrafter"/>
</dbReference>